<name>A0ABT0LCU0_9GAMM</name>
<protein>
    <submittedName>
        <fullName evidence="1">DUF4262 domain-containing protein</fullName>
    </submittedName>
</protein>
<gene>
    <name evidence="1" type="ORF">L2764_13805</name>
</gene>
<dbReference type="Proteomes" id="UP001203423">
    <property type="component" value="Unassembled WGS sequence"/>
</dbReference>
<dbReference type="RefSeq" id="WP_248940836.1">
    <property type="nucleotide sequence ID" value="NZ_JAKIKS010000051.1"/>
</dbReference>
<sequence>MEKWSSDTPERGTVDIATNDQQTIEYIERDGFCFGHPNDEHTVTFGMCAHGLPDLLISSRDLETNKIILSKIGKDWLKNGVNLNTRDDLFEYDNGKPLILKFNVIYNGESMFSHNMDFYRTHPQYQKLYSPEVVQVLWQNDQGLYPNEEGYNKACYQHYFNPWVIDTRH</sequence>
<organism evidence="1 2">
    <name type="scientific">Shewanella surugensis</name>
    <dbReference type="NCBI Taxonomy" id="212020"/>
    <lineage>
        <taxon>Bacteria</taxon>
        <taxon>Pseudomonadati</taxon>
        <taxon>Pseudomonadota</taxon>
        <taxon>Gammaproteobacteria</taxon>
        <taxon>Alteromonadales</taxon>
        <taxon>Shewanellaceae</taxon>
        <taxon>Shewanella</taxon>
    </lineage>
</organism>
<proteinExistence type="predicted"/>
<dbReference type="EMBL" id="JAKIKS010000051">
    <property type="protein sequence ID" value="MCL1125524.1"/>
    <property type="molecule type" value="Genomic_DNA"/>
</dbReference>
<reference evidence="1 2" key="1">
    <citation type="submission" date="2022-01" db="EMBL/GenBank/DDBJ databases">
        <title>Whole genome-based taxonomy of the Shewanellaceae.</title>
        <authorList>
            <person name="Martin-Rodriguez A.J."/>
        </authorList>
    </citation>
    <scope>NUCLEOTIDE SEQUENCE [LARGE SCALE GENOMIC DNA]</scope>
    <source>
        <strain evidence="1 2">DSM 17177</strain>
    </source>
</reference>
<evidence type="ECO:0000313" key="1">
    <source>
        <dbReference type="EMBL" id="MCL1125524.1"/>
    </source>
</evidence>
<comment type="caution">
    <text evidence="1">The sequence shown here is derived from an EMBL/GenBank/DDBJ whole genome shotgun (WGS) entry which is preliminary data.</text>
</comment>
<dbReference type="InterPro" id="IPR025358">
    <property type="entry name" value="DUF4262"/>
</dbReference>
<keyword evidence="2" id="KW-1185">Reference proteome</keyword>
<dbReference type="Pfam" id="PF14081">
    <property type="entry name" value="DUF4262"/>
    <property type="match status" value="1"/>
</dbReference>
<accession>A0ABT0LCU0</accession>
<evidence type="ECO:0000313" key="2">
    <source>
        <dbReference type="Proteomes" id="UP001203423"/>
    </source>
</evidence>